<evidence type="ECO:0000313" key="1">
    <source>
        <dbReference type="EMBL" id="KKS86135.1"/>
    </source>
</evidence>
<name>A0A0G1CK22_9BACT</name>
<evidence type="ECO:0008006" key="3">
    <source>
        <dbReference type="Google" id="ProtNLM"/>
    </source>
</evidence>
<dbReference type="EMBL" id="LCFB01000002">
    <property type="protein sequence ID" value="KKS86135.1"/>
    <property type="molecule type" value="Genomic_DNA"/>
</dbReference>
<dbReference type="AlphaFoldDB" id="A0A0G1CK22"/>
<proteinExistence type="predicted"/>
<protein>
    <recommendedName>
        <fullName evidence="3">Antitoxin</fullName>
    </recommendedName>
</protein>
<dbReference type="Proteomes" id="UP000034543">
    <property type="component" value="Unassembled WGS sequence"/>
</dbReference>
<sequence length="103" mass="12139">MSKKSNKKYLDETPLDDYEKELKRFLDKERLVSDPNFAENKKLFEEAAKNFVELEESKSITLRIKKKDLLKLKAKAERNKVPYQTLINLLINSYTEGKTKLTL</sequence>
<gene>
    <name evidence="1" type="ORF">UV59_C0002G0010</name>
</gene>
<accession>A0A0G1CK22</accession>
<organism evidence="1 2">
    <name type="scientific">Candidatus Gottesmanbacteria bacterium GW2011_GWA1_43_11</name>
    <dbReference type="NCBI Taxonomy" id="1618436"/>
    <lineage>
        <taxon>Bacteria</taxon>
        <taxon>Candidatus Gottesmaniibacteriota</taxon>
    </lineage>
</organism>
<comment type="caution">
    <text evidence="1">The sequence shown here is derived from an EMBL/GenBank/DDBJ whole genome shotgun (WGS) entry which is preliminary data.</text>
</comment>
<evidence type="ECO:0000313" key="2">
    <source>
        <dbReference type="Proteomes" id="UP000034543"/>
    </source>
</evidence>
<reference evidence="1 2" key="1">
    <citation type="journal article" date="2015" name="Nature">
        <title>rRNA introns, odd ribosomes, and small enigmatic genomes across a large radiation of phyla.</title>
        <authorList>
            <person name="Brown C.T."/>
            <person name="Hug L.A."/>
            <person name="Thomas B.C."/>
            <person name="Sharon I."/>
            <person name="Castelle C.J."/>
            <person name="Singh A."/>
            <person name="Wilkins M.J."/>
            <person name="Williams K.H."/>
            <person name="Banfield J.F."/>
        </authorList>
    </citation>
    <scope>NUCLEOTIDE SEQUENCE [LARGE SCALE GENOMIC DNA]</scope>
</reference>